<dbReference type="CDD" id="cd14014">
    <property type="entry name" value="STKc_PknB_like"/>
    <property type="match status" value="1"/>
</dbReference>
<keyword evidence="3" id="KW-0808">Transferase</keyword>
<dbReference type="SMART" id="SM00220">
    <property type="entry name" value="S_TKc"/>
    <property type="match status" value="1"/>
</dbReference>
<dbReference type="PANTHER" id="PTHR43289">
    <property type="entry name" value="MITOGEN-ACTIVATED PROTEIN KINASE KINASE KINASE 20-RELATED"/>
    <property type="match status" value="1"/>
</dbReference>
<organism evidence="10 11">
    <name type="scientific">Lujinxingia litoralis</name>
    <dbReference type="NCBI Taxonomy" id="2211119"/>
    <lineage>
        <taxon>Bacteria</taxon>
        <taxon>Deltaproteobacteria</taxon>
        <taxon>Bradymonadales</taxon>
        <taxon>Lujinxingiaceae</taxon>
        <taxon>Lujinxingia</taxon>
    </lineage>
</organism>
<dbReference type="PROSITE" id="PS50011">
    <property type="entry name" value="PROTEIN_KINASE_DOM"/>
    <property type="match status" value="1"/>
</dbReference>
<proteinExistence type="predicted"/>
<dbReference type="Pfam" id="PF00069">
    <property type="entry name" value="Pkinase"/>
    <property type="match status" value="1"/>
</dbReference>
<evidence type="ECO:0000256" key="7">
    <source>
        <dbReference type="PROSITE-ProRule" id="PRU10141"/>
    </source>
</evidence>
<dbReference type="InterPro" id="IPR017441">
    <property type="entry name" value="Protein_kinase_ATP_BS"/>
</dbReference>
<evidence type="ECO:0000256" key="2">
    <source>
        <dbReference type="ARBA" id="ARBA00022527"/>
    </source>
</evidence>
<feature type="region of interest" description="Disordered" evidence="8">
    <location>
        <begin position="571"/>
        <end position="731"/>
    </location>
</feature>
<dbReference type="InterPro" id="IPR011009">
    <property type="entry name" value="Kinase-like_dom_sf"/>
</dbReference>
<dbReference type="InterPro" id="IPR000719">
    <property type="entry name" value="Prot_kinase_dom"/>
</dbReference>
<evidence type="ECO:0000313" key="10">
    <source>
        <dbReference type="EMBL" id="RAL23639.1"/>
    </source>
</evidence>
<gene>
    <name evidence="10" type="ORF">DL240_05625</name>
</gene>
<evidence type="ECO:0000259" key="9">
    <source>
        <dbReference type="PROSITE" id="PS50011"/>
    </source>
</evidence>
<dbReference type="SUPFAM" id="SSF56112">
    <property type="entry name" value="Protein kinase-like (PK-like)"/>
    <property type="match status" value="1"/>
</dbReference>
<keyword evidence="4 7" id="KW-0547">Nucleotide-binding</keyword>
<feature type="binding site" evidence="7">
    <location>
        <position position="92"/>
    </location>
    <ligand>
        <name>ATP</name>
        <dbReference type="ChEBI" id="CHEBI:30616"/>
    </ligand>
</feature>
<dbReference type="InterPro" id="IPR008271">
    <property type="entry name" value="Ser/Thr_kinase_AS"/>
</dbReference>
<comment type="caution">
    <text evidence="10">The sequence shown here is derived from an EMBL/GenBank/DDBJ whole genome shotgun (WGS) entry which is preliminary data.</text>
</comment>
<dbReference type="GO" id="GO:0005524">
    <property type="term" value="F:ATP binding"/>
    <property type="evidence" value="ECO:0007669"/>
    <property type="project" value="UniProtKB-UniRule"/>
</dbReference>
<keyword evidence="5" id="KW-0418">Kinase</keyword>
<dbReference type="EC" id="2.7.11.1" evidence="1"/>
<reference evidence="10 11" key="1">
    <citation type="submission" date="2018-05" db="EMBL/GenBank/DDBJ databases">
        <title>Lujinxingia marina gen. nov. sp. nov., a new facultative anaerobic member of the class Deltaproteobacteria, and proposal of Lujinxingaceae fam. nov.</title>
        <authorList>
            <person name="Li C.-M."/>
        </authorList>
    </citation>
    <scope>NUCLEOTIDE SEQUENCE [LARGE SCALE GENOMIC DNA]</scope>
    <source>
        <strain evidence="10 11">B210</strain>
    </source>
</reference>
<evidence type="ECO:0000313" key="11">
    <source>
        <dbReference type="Proteomes" id="UP000249169"/>
    </source>
</evidence>
<dbReference type="Gene3D" id="1.10.510.10">
    <property type="entry name" value="Transferase(Phosphotransferase) domain 1"/>
    <property type="match status" value="1"/>
</dbReference>
<dbReference type="PANTHER" id="PTHR43289:SF6">
    <property type="entry name" value="SERINE_THREONINE-PROTEIN KINASE NEKL-3"/>
    <property type="match status" value="1"/>
</dbReference>
<dbReference type="FunFam" id="1.10.510.10:FF:000021">
    <property type="entry name" value="Serine/threonine protein kinase"/>
    <property type="match status" value="1"/>
</dbReference>
<evidence type="ECO:0000256" key="6">
    <source>
        <dbReference type="ARBA" id="ARBA00022840"/>
    </source>
</evidence>
<evidence type="ECO:0000256" key="8">
    <source>
        <dbReference type="SAM" id="MobiDB-lite"/>
    </source>
</evidence>
<dbReference type="EMBL" id="QHKO01000002">
    <property type="protein sequence ID" value="RAL23639.1"/>
    <property type="molecule type" value="Genomic_DNA"/>
</dbReference>
<feature type="compositionally biased region" description="Pro residues" evidence="8">
    <location>
        <begin position="573"/>
        <end position="595"/>
    </location>
</feature>
<protein>
    <recommendedName>
        <fullName evidence="1">non-specific serine/threonine protein kinase</fullName>
        <ecNumber evidence="1">2.7.11.1</ecNumber>
    </recommendedName>
</protein>
<evidence type="ECO:0000256" key="5">
    <source>
        <dbReference type="ARBA" id="ARBA00022777"/>
    </source>
</evidence>
<name>A0A328CAZ3_9DELT</name>
<dbReference type="PROSITE" id="PS00108">
    <property type="entry name" value="PROTEIN_KINASE_ST"/>
    <property type="match status" value="1"/>
</dbReference>
<feature type="compositionally biased region" description="Low complexity" evidence="8">
    <location>
        <begin position="607"/>
        <end position="635"/>
    </location>
</feature>
<dbReference type="Gene3D" id="3.30.200.20">
    <property type="entry name" value="Phosphorylase Kinase, domain 1"/>
    <property type="match status" value="1"/>
</dbReference>
<keyword evidence="2" id="KW-0723">Serine/threonine-protein kinase</keyword>
<evidence type="ECO:0000256" key="4">
    <source>
        <dbReference type="ARBA" id="ARBA00022741"/>
    </source>
</evidence>
<dbReference type="Proteomes" id="UP000249169">
    <property type="component" value="Unassembled WGS sequence"/>
</dbReference>
<dbReference type="GO" id="GO:0004674">
    <property type="term" value="F:protein serine/threonine kinase activity"/>
    <property type="evidence" value="ECO:0007669"/>
    <property type="project" value="UniProtKB-KW"/>
</dbReference>
<keyword evidence="11" id="KW-1185">Reference proteome</keyword>
<dbReference type="AlphaFoldDB" id="A0A328CAZ3"/>
<evidence type="ECO:0000256" key="3">
    <source>
        <dbReference type="ARBA" id="ARBA00022679"/>
    </source>
</evidence>
<sequence>MTLPSDKPRELAADEARQIVKICKACMVSQNGGGGYCVKCGAPLVPIRAVKDSCIGDLVGGKFKIIEPIGSGGMGDVYLGVNEKLGQRVAVKFLNQKFTSDERIVLRFLNEARSYCKVNHPNAVTLLEYGQHENGALYLITEFIEGKSLTDVLRARGPLDLANVVSIGVQVCEVLRAAHAQGVIHRDLKPDNLMLMDARKGRFIVKVLDFGIAKIADDDDAPMTETGSIFGTPEFMSPEQARGDVADPRSDIYALGVILFFMATGKLPFKGKNKFAILNKQLNDPPPLPGEVRPGLEVDANLEAVILRCLAKAPEDRPANADQLAELLEKVEAGVRVEAPAGAREAAHAQALKERAQRVGAGLSEFSEGSEPDVPALADPGFESGPLAAVGMSLDSGPMEGFEAVMPSEPEFSADQPFEFGGTDAPWEQRGRRARKRSGALVAALSTVTVVGLAMGWSVWRATPQDAADAQSASISDGEDGTQWTDLEAAVGHLIEAGQLEEASQALEGSGQDDPRKAALRARIHRVANLDLQLASALQAVRCEQARALYEELVVQSPGTATGRLDAVERCAPPRPSVAPGPAPPTTPAPKPSTPAVPLNEEPETPETPGAAETSETPETPSGPETPETPATTPQPESPEGEAHSPGASEPSEEEAPTNSPPAPRPDVDLSSESSESPHVAETPGEPASSPAREGGEAAPEDAPESDADADVPGDETLPPEDGMALPPRQL</sequence>
<feature type="domain" description="Protein kinase" evidence="9">
    <location>
        <begin position="63"/>
        <end position="331"/>
    </location>
</feature>
<dbReference type="PROSITE" id="PS00107">
    <property type="entry name" value="PROTEIN_KINASE_ATP"/>
    <property type="match status" value="1"/>
</dbReference>
<feature type="compositionally biased region" description="Acidic residues" evidence="8">
    <location>
        <begin position="699"/>
        <end position="714"/>
    </location>
</feature>
<accession>A0A328CAZ3</accession>
<evidence type="ECO:0000256" key="1">
    <source>
        <dbReference type="ARBA" id="ARBA00012513"/>
    </source>
</evidence>
<keyword evidence="6 7" id="KW-0067">ATP-binding</keyword>